<protein>
    <recommendedName>
        <fullName evidence="2 5">Alpha-galactosidase</fullName>
        <ecNumber evidence="2 5">3.2.1.22</ecNumber>
    </recommendedName>
</protein>
<keyword evidence="4 5" id="KW-0326">Glycosidase</keyword>
<accession>A0A167LE68</accession>
<dbReference type="EC" id="3.2.1.22" evidence="2 5"/>
<keyword evidence="11" id="KW-1185">Reference proteome</keyword>
<gene>
    <name evidence="10" type="ORF">PHYBLDRAFT_171639</name>
</gene>
<feature type="binding site" evidence="7">
    <location>
        <begin position="448"/>
        <end position="452"/>
    </location>
    <ligand>
        <name>substrate</name>
    </ligand>
</feature>
<dbReference type="InterPro" id="IPR031705">
    <property type="entry name" value="Glyco_hydro_36_C"/>
</dbReference>
<evidence type="ECO:0000313" key="11">
    <source>
        <dbReference type="Proteomes" id="UP000077315"/>
    </source>
</evidence>
<dbReference type="InterPro" id="IPR013785">
    <property type="entry name" value="Aldolase_TIM"/>
</dbReference>
<comment type="function">
    <text evidence="5">Hydrolyzes a variety of simple alpha-D-galactoside as well as more complex molecules such as oligosaccharides and polysaccharides.</text>
</comment>
<feature type="binding site" evidence="7">
    <location>
        <begin position="338"/>
        <end position="339"/>
    </location>
    <ligand>
        <name>substrate</name>
    </ligand>
</feature>
<name>A0A167LE68_PHYB8</name>
<proteinExistence type="inferred from homology"/>
<evidence type="ECO:0000256" key="6">
    <source>
        <dbReference type="PIRSR" id="PIRSR005536-1"/>
    </source>
</evidence>
<dbReference type="InterPro" id="IPR002252">
    <property type="entry name" value="Glyco_hydro_36"/>
</dbReference>
<dbReference type="RefSeq" id="XP_018288297.1">
    <property type="nucleotide sequence ID" value="XM_018436638.1"/>
</dbReference>
<feature type="domain" description="Glycosyl hydrolase family 36 N-terminal" evidence="9">
    <location>
        <begin position="34"/>
        <end position="259"/>
    </location>
</feature>
<dbReference type="Pfam" id="PF16874">
    <property type="entry name" value="Glyco_hydro_36C"/>
    <property type="match status" value="1"/>
</dbReference>
<dbReference type="PROSITE" id="PS00512">
    <property type="entry name" value="ALPHA_GALACTOSIDASE"/>
    <property type="match status" value="1"/>
</dbReference>
<feature type="active site" description="Nucleophile" evidence="6">
    <location>
        <position position="450"/>
    </location>
</feature>
<dbReference type="InterPro" id="IPR038417">
    <property type="entry name" value="Alpga-gal_N_sf"/>
</dbReference>
<evidence type="ECO:0000256" key="7">
    <source>
        <dbReference type="PIRSR" id="PIRSR005536-2"/>
    </source>
</evidence>
<comment type="catalytic activity">
    <reaction evidence="1 5">
        <text>Hydrolysis of terminal, non-reducing alpha-D-galactose residues in alpha-D-galactosides, including galactose oligosaccharides, galactomannans and galactolipids.</text>
        <dbReference type="EC" id="3.2.1.22"/>
    </reaction>
</comment>
<dbReference type="InParanoid" id="A0A167LE68"/>
<dbReference type="Gene3D" id="2.70.98.60">
    <property type="entry name" value="alpha-galactosidase from lactobacil brevis"/>
    <property type="match status" value="1"/>
</dbReference>
<dbReference type="InterPro" id="IPR000111">
    <property type="entry name" value="Glyco_hydro_27/36_CS"/>
</dbReference>
<dbReference type="PRINTS" id="PR00743">
    <property type="entry name" value="GLHYDRLASE36"/>
</dbReference>
<dbReference type="PIRSF" id="PIRSF005536">
    <property type="entry name" value="Agal"/>
    <property type="match status" value="1"/>
</dbReference>
<dbReference type="PANTHER" id="PTHR43053:SF3">
    <property type="entry name" value="ALPHA-GALACTOSIDASE C-RELATED"/>
    <property type="match status" value="1"/>
</dbReference>
<dbReference type="Gene3D" id="3.20.20.70">
    <property type="entry name" value="Aldolase class I"/>
    <property type="match status" value="1"/>
</dbReference>
<dbReference type="Pfam" id="PF16875">
    <property type="entry name" value="Glyco_hydro_36N"/>
    <property type="match status" value="1"/>
</dbReference>
<dbReference type="CDD" id="cd14791">
    <property type="entry name" value="GH36"/>
    <property type="match status" value="1"/>
</dbReference>
<evidence type="ECO:0000259" key="8">
    <source>
        <dbReference type="Pfam" id="PF16874"/>
    </source>
</evidence>
<evidence type="ECO:0000256" key="2">
    <source>
        <dbReference type="ARBA" id="ARBA00012755"/>
    </source>
</evidence>
<feature type="active site" description="Proton donor" evidence="6">
    <location>
        <position position="518"/>
    </location>
</feature>
<evidence type="ECO:0000313" key="10">
    <source>
        <dbReference type="EMBL" id="OAD70257.1"/>
    </source>
</evidence>
<feature type="binding site" evidence="7">
    <location>
        <position position="180"/>
    </location>
    <ligand>
        <name>substrate</name>
    </ligand>
</feature>
<keyword evidence="3 5" id="KW-0378">Hydrolase</keyword>
<dbReference type="GeneID" id="28997544"/>
<dbReference type="GO" id="GO:0016052">
    <property type="term" value="P:carbohydrate catabolic process"/>
    <property type="evidence" value="ECO:0007669"/>
    <property type="project" value="InterPro"/>
</dbReference>
<dbReference type="EMBL" id="KV440989">
    <property type="protein sequence ID" value="OAD70257.1"/>
    <property type="molecule type" value="Genomic_DNA"/>
</dbReference>
<evidence type="ECO:0000259" key="9">
    <source>
        <dbReference type="Pfam" id="PF16875"/>
    </source>
</evidence>
<dbReference type="InterPro" id="IPR031704">
    <property type="entry name" value="Glyco_hydro_36_N"/>
</dbReference>
<dbReference type="InterPro" id="IPR050985">
    <property type="entry name" value="Alpha-glycosidase_related"/>
</dbReference>
<dbReference type="SUPFAM" id="SSF51445">
    <property type="entry name" value="(Trans)glycosidases"/>
    <property type="match status" value="1"/>
</dbReference>
<feature type="binding site" evidence="7">
    <location>
        <position position="496"/>
    </location>
    <ligand>
        <name>substrate</name>
    </ligand>
</feature>
<dbReference type="Pfam" id="PF02065">
    <property type="entry name" value="Melibiase"/>
    <property type="match status" value="1"/>
</dbReference>
<feature type="binding site" evidence="7">
    <location>
        <position position="415"/>
    </location>
    <ligand>
        <name>substrate</name>
    </ligand>
</feature>
<sequence length="697" mass="78569">MIPLGVSQHPSSNTWFIVSNSSTYVIGATSEGVVLNLHWGGRLHFYNDVSSANLPIPRSSQDPALTAIAEEMPAYGGLRYGAIGLKAEITSTQTRELELLWTKAEFQSNQLKITLCDKAYPLFSVELVYTVDIDNDVISRHTIIKNRTEIKIHLSKAYSAVWHLPTILGKRKLTTLTGAWAAETQVNTENLVNGTLVLESRRGIPSCQTYPYVALQDQEEVYFGTLGWSGSWAIEVHTGWDGKVTIAGGVHEHDFGWSLFPNMTYETPVFVAGYSVTGLSGARSSLTNHVRNLQRNSMTVNPIIFNSWETTQFEASYENQLHQATKAAAVGVELFVLDDGWFRGRTSDRSGLGDWFADPVKFPQGLKPLADQVHRLGMKFGLWFEPEMVNRDSDLFRAHPDWVYHYTDRTSSESRNQLVLNITRPEVEDYVYKRISETIRQVGVDYIKWDMNRPLSEVTMSTYRDAREVWVRHVQTWYSLLERLRRDFPLVLVETCSSGGGRADIGALELTDMCWPSDNTRPDARLVVQHGISHALPPRVLGCWVTEGLTPLSYRFHTAFMGNLGIGCDLNRTGVRLEDFKDWIDIYKTLRHIIQLGNLDWLIGPGQINVTATSLDDEMVVLALREHSPYGLLLPPVRIQGLVASYLYRVHVWSNDPKKKTSYTISGACAMQIGLPLDWLAQADYGSGVMHLKRILL</sequence>
<dbReference type="VEuPathDB" id="FungiDB:PHYBLDRAFT_171639"/>
<dbReference type="InterPro" id="IPR017853">
    <property type="entry name" value="GH"/>
</dbReference>
<dbReference type="FunFam" id="3.20.20.70:FF:000118">
    <property type="entry name" value="Alpha-galactosidase"/>
    <property type="match status" value="1"/>
</dbReference>
<comment type="similarity">
    <text evidence="5">Belongs to the glycosyl hydrolase.</text>
</comment>
<feature type="domain" description="Glycosyl hydrolase family 36 C-terminal" evidence="8">
    <location>
        <begin position="617"/>
        <end position="692"/>
    </location>
</feature>
<dbReference type="GO" id="GO:0004557">
    <property type="term" value="F:alpha-galactosidase activity"/>
    <property type="evidence" value="ECO:0007669"/>
    <property type="project" value="UniProtKB-UniRule"/>
</dbReference>
<evidence type="ECO:0000256" key="1">
    <source>
        <dbReference type="ARBA" id="ARBA00001255"/>
    </source>
</evidence>
<evidence type="ECO:0000256" key="4">
    <source>
        <dbReference type="ARBA" id="ARBA00023295"/>
    </source>
</evidence>
<dbReference type="STRING" id="763407.A0A167LE68"/>
<dbReference type="OrthoDB" id="5795902at2759"/>
<dbReference type="AlphaFoldDB" id="A0A167LE68"/>
<dbReference type="PANTHER" id="PTHR43053">
    <property type="entry name" value="GLYCOSIDASE FAMILY 31"/>
    <property type="match status" value="1"/>
</dbReference>
<feature type="binding site" evidence="7">
    <location>
        <position position="518"/>
    </location>
    <ligand>
        <name>substrate</name>
    </ligand>
</feature>
<organism evidence="10 11">
    <name type="scientific">Phycomyces blakesleeanus (strain ATCC 8743b / DSM 1359 / FGSC 10004 / NBRC 33097 / NRRL 1555)</name>
    <dbReference type="NCBI Taxonomy" id="763407"/>
    <lineage>
        <taxon>Eukaryota</taxon>
        <taxon>Fungi</taxon>
        <taxon>Fungi incertae sedis</taxon>
        <taxon>Mucoromycota</taxon>
        <taxon>Mucoromycotina</taxon>
        <taxon>Mucoromycetes</taxon>
        <taxon>Mucorales</taxon>
        <taxon>Phycomycetaceae</taxon>
        <taxon>Phycomyces</taxon>
    </lineage>
</organism>
<reference evidence="11" key="1">
    <citation type="submission" date="2015-06" db="EMBL/GenBank/DDBJ databases">
        <title>Expansion of signal transduction pathways in fungi by whole-genome duplication.</title>
        <authorList>
            <consortium name="DOE Joint Genome Institute"/>
            <person name="Corrochano L.M."/>
            <person name="Kuo A."/>
            <person name="Marcet-Houben M."/>
            <person name="Polaino S."/>
            <person name="Salamov A."/>
            <person name="Villalobos J.M."/>
            <person name="Alvarez M.I."/>
            <person name="Avalos J."/>
            <person name="Benito E.P."/>
            <person name="Benoit I."/>
            <person name="Burger G."/>
            <person name="Camino L.P."/>
            <person name="Canovas D."/>
            <person name="Cerda-Olmedo E."/>
            <person name="Cheng J.-F."/>
            <person name="Dominguez A."/>
            <person name="Elias M."/>
            <person name="Eslava A.P."/>
            <person name="Glaser F."/>
            <person name="Grimwood J."/>
            <person name="Gutierrez G."/>
            <person name="Heitman J."/>
            <person name="Henrissat B."/>
            <person name="Iturriaga E.A."/>
            <person name="Lang B.F."/>
            <person name="Lavin J.L."/>
            <person name="Lee S."/>
            <person name="Li W."/>
            <person name="Lindquist E."/>
            <person name="Lopez-Garcia S."/>
            <person name="Luque E.M."/>
            <person name="Marcos A.T."/>
            <person name="Martin J."/>
            <person name="McCluskey K."/>
            <person name="Medina H.R."/>
            <person name="Miralles-Duran A."/>
            <person name="Miyazaki A."/>
            <person name="Munoz-Torres E."/>
            <person name="Oguiza J.A."/>
            <person name="Ohm R."/>
            <person name="Olmedo M."/>
            <person name="Orejas M."/>
            <person name="Ortiz-Castellanos L."/>
            <person name="Pisabarro A.G."/>
            <person name="Rodriguez-Romero J."/>
            <person name="Ruiz-Herrera J."/>
            <person name="Ruiz-Vazquez R."/>
            <person name="Sanz C."/>
            <person name="Schackwitz W."/>
            <person name="Schmutz J."/>
            <person name="Shahriari M."/>
            <person name="Shelest E."/>
            <person name="Silva-Franco F."/>
            <person name="Soanes D."/>
            <person name="Syed K."/>
            <person name="Tagua V.G."/>
            <person name="Talbot N.J."/>
            <person name="Thon M."/>
            <person name="De vries R.P."/>
            <person name="Wiebenga A."/>
            <person name="Yadav J.S."/>
            <person name="Braun E.L."/>
            <person name="Baker S."/>
            <person name="Garre V."/>
            <person name="Horwitz B."/>
            <person name="Torres-Martinez S."/>
            <person name="Idnurm A."/>
            <person name="Herrera-Estrella A."/>
            <person name="Gabaldon T."/>
            <person name="Grigoriev I.V."/>
        </authorList>
    </citation>
    <scope>NUCLEOTIDE SEQUENCE [LARGE SCALE GENOMIC DNA]</scope>
    <source>
        <strain evidence="11">NRRL 1555(-)</strain>
    </source>
</reference>
<evidence type="ECO:0000256" key="3">
    <source>
        <dbReference type="ARBA" id="ARBA00022801"/>
    </source>
</evidence>
<evidence type="ECO:0000256" key="5">
    <source>
        <dbReference type="PIRNR" id="PIRNR005536"/>
    </source>
</evidence>
<dbReference type="Proteomes" id="UP000077315">
    <property type="component" value="Unassembled WGS sequence"/>
</dbReference>